<dbReference type="PANTHER" id="PTHR31233">
    <property type="entry name" value="BICAUDAL D FAMILY MEMBER"/>
    <property type="match status" value="1"/>
</dbReference>
<keyword evidence="2 3" id="KW-0175">Coiled coil</keyword>
<reference evidence="8" key="1">
    <citation type="submission" date="2017-02" db="UniProtKB">
        <authorList>
            <consortium name="WormBaseParasite"/>
        </authorList>
    </citation>
    <scope>IDENTIFICATION</scope>
</reference>
<evidence type="ECO:0000256" key="4">
    <source>
        <dbReference type="SAM" id="MobiDB-lite"/>
    </source>
</evidence>
<feature type="region of interest" description="Disordered" evidence="4">
    <location>
        <begin position="740"/>
        <end position="761"/>
    </location>
</feature>
<evidence type="ECO:0000313" key="8">
    <source>
        <dbReference type="WBParaSite" id="DME_0000326901-mRNA-1"/>
    </source>
</evidence>
<proteinExistence type="inferred from homology"/>
<dbReference type="PANTHER" id="PTHR31233:SF6">
    <property type="entry name" value="PROTEIN BICAUDAL D"/>
    <property type="match status" value="1"/>
</dbReference>
<feature type="coiled-coil region" evidence="3">
    <location>
        <begin position="24"/>
        <end position="272"/>
    </location>
</feature>
<evidence type="ECO:0000256" key="3">
    <source>
        <dbReference type="SAM" id="Coils"/>
    </source>
</evidence>
<sequence length="761" mass="87821">MRRMHIWLKLNRVDLGETMDKLEFEQLRAEVVRLTAAFEEASADKIRAAQYGLQVLDEKQQVEMKLANLQAQYDAAKIEIDATKEALAHYQSLQKSVAESGIDHEESLLEETMNREQDYLAKISSLESDLKFAQQELERHRSDLDRLQSMHNKASEESEILDFQKRNLKDELKDLKNREQRLLNDYCELEEENITLQKQVSNLRCAQIEFEAMKMEVRRLLDEIDQLQSEKEQANKLTMVAQKHLEDALLSVQQERDQKLVYKKELEMMKNAEHLQQLNTMLYGLQEDNNDDPQALKQLEFSFIAENSKSNKKGPPKGADLFSEIHGDFHERLAEMESKNDQLMLKLKDTERDVNCIIPVLKKLEVMSTSDLDHSQLKQLCDDAITKIDQLTSSISNAGVSSKEYEQLRSDTRIAVVAAGTYHAKLAYAQDLMIAIADYLYRLYHQLITTHELESDKSLSETMKKLRELAKNNAESEEFIQDEGMESGTETENGRFPQLTLNSQRHIVSPAFIKEMNQRLNTERVETVVTDCDLRETVVSGKCGTEVFEISECLTDLSKIVRRTVENALNTRVENEDQQELTVQNMKLRSLLATKRDQIATLRTVLKSNKLTAESALASLKEKYESEKAITSDLLEKLRKELKCFKEDAATFASHRAMFTARCEELQAQVDELEANQRAAEDEKRTLNSLLRMAIQQKLALTQRLEDLEVDRERQTFKRGNKSNRIVNNSENSAQLHRVRYPGPNTQHQQQQQARNLKRDG</sequence>
<dbReference type="AlphaFoldDB" id="A0A0N4U8B0"/>
<comment type="similarity">
    <text evidence="1">Belongs to the BicD family.</text>
</comment>
<dbReference type="Proteomes" id="UP000274756">
    <property type="component" value="Unassembled WGS sequence"/>
</dbReference>
<dbReference type="EMBL" id="UYYG01001160">
    <property type="protein sequence ID" value="VDN57455.1"/>
    <property type="molecule type" value="Genomic_DNA"/>
</dbReference>
<dbReference type="STRING" id="318479.A0A0N4U8B0"/>
<dbReference type="InterPro" id="IPR018477">
    <property type="entry name" value="BICD"/>
</dbReference>
<reference evidence="5 7" key="2">
    <citation type="submission" date="2018-11" db="EMBL/GenBank/DDBJ databases">
        <authorList>
            <consortium name="Pathogen Informatics"/>
        </authorList>
    </citation>
    <scope>NUCLEOTIDE SEQUENCE [LARGE SCALE GENOMIC DNA]</scope>
</reference>
<dbReference type="GO" id="GO:0034452">
    <property type="term" value="F:dynactin binding"/>
    <property type="evidence" value="ECO:0007669"/>
    <property type="project" value="TreeGrafter"/>
</dbReference>
<dbReference type="GO" id="GO:0072393">
    <property type="term" value="P:microtubule anchoring at microtubule organizing center"/>
    <property type="evidence" value="ECO:0007669"/>
    <property type="project" value="TreeGrafter"/>
</dbReference>
<accession>A0A0N4U8B0</accession>
<dbReference type="OrthoDB" id="10069295at2759"/>
<dbReference type="GO" id="GO:0070507">
    <property type="term" value="P:regulation of microtubule cytoskeleton organization"/>
    <property type="evidence" value="ECO:0007669"/>
    <property type="project" value="TreeGrafter"/>
</dbReference>
<protein>
    <submittedName>
        <fullName evidence="8">Protein bicaudal D</fullName>
    </submittedName>
</protein>
<dbReference type="GO" id="GO:0008093">
    <property type="term" value="F:cytoskeletal anchor activity"/>
    <property type="evidence" value="ECO:0007669"/>
    <property type="project" value="InterPro"/>
</dbReference>
<dbReference type="GO" id="GO:0005794">
    <property type="term" value="C:Golgi apparatus"/>
    <property type="evidence" value="ECO:0007669"/>
    <property type="project" value="TreeGrafter"/>
</dbReference>
<evidence type="ECO:0000256" key="2">
    <source>
        <dbReference type="ARBA" id="ARBA00023054"/>
    </source>
</evidence>
<keyword evidence="7" id="KW-1185">Reference proteome</keyword>
<dbReference type="WBParaSite" id="DME_0000326901-mRNA-1">
    <property type="protein sequence ID" value="DME_0000326901-mRNA-1"/>
    <property type="gene ID" value="DME_0000326901"/>
</dbReference>
<dbReference type="Pfam" id="PF09730">
    <property type="entry name" value="BicD"/>
    <property type="match status" value="1"/>
</dbReference>
<dbReference type="GO" id="GO:0005829">
    <property type="term" value="C:cytosol"/>
    <property type="evidence" value="ECO:0007669"/>
    <property type="project" value="TreeGrafter"/>
</dbReference>
<evidence type="ECO:0000313" key="5">
    <source>
        <dbReference type="EMBL" id="VDN57455.1"/>
    </source>
</evidence>
<organism evidence="6 8">
    <name type="scientific">Dracunculus medinensis</name>
    <name type="common">Guinea worm</name>
    <dbReference type="NCBI Taxonomy" id="318479"/>
    <lineage>
        <taxon>Eukaryota</taxon>
        <taxon>Metazoa</taxon>
        <taxon>Ecdysozoa</taxon>
        <taxon>Nematoda</taxon>
        <taxon>Chromadorea</taxon>
        <taxon>Rhabditida</taxon>
        <taxon>Spirurina</taxon>
        <taxon>Dracunculoidea</taxon>
        <taxon>Dracunculidae</taxon>
        <taxon>Dracunculus</taxon>
    </lineage>
</organism>
<evidence type="ECO:0000313" key="7">
    <source>
        <dbReference type="Proteomes" id="UP000274756"/>
    </source>
</evidence>
<evidence type="ECO:0000313" key="6">
    <source>
        <dbReference type="Proteomes" id="UP000038040"/>
    </source>
</evidence>
<dbReference type="Gene3D" id="6.10.250.2470">
    <property type="match status" value="1"/>
</dbReference>
<evidence type="ECO:0000256" key="1">
    <source>
        <dbReference type="ARBA" id="ARBA00010061"/>
    </source>
</evidence>
<dbReference type="GO" id="GO:0070840">
    <property type="term" value="F:dynein complex binding"/>
    <property type="evidence" value="ECO:0007669"/>
    <property type="project" value="InterPro"/>
</dbReference>
<name>A0A0N4U8B0_DRAME</name>
<dbReference type="Proteomes" id="UP000038040">
    <property type="component" value="Unplaced"/>
</dbReference>
<gene>
    <name evidence="5" type="ORF">DME_LOCUS7428</name>
</gene>
<feature type="coiled-coil region" evidence="3">
    <location>
        <begin position="621"/>
        <end position="711"/>
    </location>
</feature>